<evidence type="ECO:0000256" key="1">
    <source>
        <dbReference type="SAM" id="MobiDB-lite"/>
    </source>
</evidence>
<comment type="caution">
    <text evidence="2">The sequence shown here is derived from an EMBL/GenBank/DDBJ whole genome shotgun (WGS) entry which is preliminary data.</text>
</comment>
<keyword evidence="3" id="KW-1185">Reference proteome</keyword>
<proteinExistence type="predicted"/>
<gene>
    <name evidence="2" type="ORF">PCOR1329_LOCUS34038</name>
</gene>
<feature type="compositionally biased region" description="Polar residues" evidence="1">
    <location>
        <begin position="9"/>
        <end position="21"/>
    </location>
</feature>
<feature type="non-terminal residue" evidence="2">
    <location>
        <position position="340"/>
    </location>
</feature>
<sequence length="340" mass="37835">MQVGRQRRLLSSQGDDVTGSRTTSRRLQVECLACKLGLVTVGLSSPQGDCADHHGGRDNNGGSVRSALLHLGAAQYVRPRRYPGVSAPPTQGRLCQIDSIQCYRELSFWNLLPSPWRPPARWTIEDRVPELATATAKVHFLFFSYKVVGQPAIYILFILCFQERTFLYVLYVQSVQLIAESSYPETAVVCRWYVDSADDCSGQFTVASGVEPCATRRGGTAVKGKCQWLRLAKVNRILVAEELEDDKEDEDKAERSKDLTMTLTADSTHICYACLNLEHYPCEDTVLPAQLPLQTQHGDSVVTLAYANVLFARQPRYWSDIPPALSVEGFFVPPLTGDSQ</sequence>
<name>A0ABN9SZD1_9DINO</name>
<dbReference type="EMBL" id="CAUYUJ010014189">
    <property type="protein sequence ID" value="CAK0837976.1"/>
    <property type="molecule type" value="Genomic_DNA"/>
</dbReference>
<accession>A0ABN9SZD1</accession>
<feature type="region of interest" description="Disordered" evidence="1">
    <location>
        <begin position="1"/>
        <end position="21"/>
    </location>
</feature>
<organism evidence="2 3">
    <name type="scientific">Prorocentrum cordatum</name>
    <dbReference type="NCBI Taxonomy" id="2364126"/>
    <lineage>
        <taxon>Eukaryota</taxon>
        <taxon>Sar</taxon>
        <taxon>Alveolata</taxon>
        <taxon>Dinophyceae</taxon>
        <taxon>Prorocentrales</taxon>
        <taxon>Prorocentraceae</taxon>
        <taxon>Prorocentrum</taxon>
    </lineage>
</organism>
<reference evidence="2" key="1">
    <citation type="submission" date="2023-10" db="EMBL/GenBank/DDBJ databases">
        <authorList>
            <person name="Chen Y."/>
            <person name="Shah S."/>
            <person name="Dougan E. K."/>
            <person name="Thang M."/>
            <person name="Chan C."/>
        </authorList>
    </citation>
    <scope>NUCLEOTIDE SEQUENCE [LARGE SCALE GENOMIC DNA]</scope>
</reference>
<dbReference type="Proteomes" id="UP001189429">
    <property type="component" value="Unassembled WGS sequence"/>
</dbReference>
<evidence type="ECO:0000313" key="3">
    <source>
        <dbReference type="Proteomes" id="UP001189429"/>
    </source>
</evidence>
<evidence type="ECO:0000313" key="2">
    <source>
        <dbReference type="EMBL" id="CAK0837976.1"/>
    </source>
</evidence>
<protein>
    <submittedName>
        <fullName evidence="2">Uncharacterized protein</fullName>
    </submittedName>
</protein>